<name>A0A1F6YHP8_9BACT</name>
<evidence type="ECO:0000313" key="2">
    <source>
        <dbReference type="EMBL" id="OGJ05847.1"/>
    </source>
</evidence>
<dbReference type="Proteomes" id="UP000179274">
    <property type="component" value="Unassembled WGS sequence"/>
</dbReference>
<keyword evidence="1" id="KW-0812">Transmembrane</keyword>
<comment type="caution">
    <text evidence="2">The sequence shown here is derived from an EMBL/GenBank/DDBJ whole genome shotgun (WGS) entry which is preliminary data.</text>
</comment>
<sequence length="245" mass="27184">MNKNKSMAQFKRSRLERKSEEQITKKTVLLGFLSIISFLLIVVFGLPLLIKFSIFLGDIKNKGVKDQVEKVLPPLEPRLILPYEATNSGQIKIEGVAQAGVEVELLKDDVTIGKTQVSEEGDFVFDNVVLDEGENAFSSRASTKDGGTSDLSKLVIIIYDDTSPRLEMTNPKEETLTIDYSDFDVVGNTDKNSSVTINGRFAMVDDNGEFKLKIQLAPGKNDIEIISKDMAGNETKKKIVITYDL</sequence>
<gene>
    <name evidence="2" type="ORF">A2192_01290</name>
</gene>
<keyword evidence="1" id="KW-1133">Transmembrane helix</keyword>
<feature type="transmembrane region" description="Helical" evidence="1">
    <location>
        <begin position="27"/>
        <end position="50"/>
    </location>
</feature>
<dbReference type="AlphaFoldDB" id="A0A1F6YHP8"/>
<dbReference type="EMBL" id="MFVW01000030">
    <property type="protein sequence ID" value="OGJ05847.1"/>
    <property type="molecule type" value="Genomic_DNA"/>
</dbReference>
<evidence type="ECO:0000256" key="1">
    <source>
        <dbReference type="SAM" id="Phobius"/>
    </source>
</evidence>
<proteinExistence type="predicted"/>
<dbReference type="InterPro" id="IPR013783">
    <property type="entry name" value="Ig-like_fold"/>
</dbReference>
<organism evidence="2 3">
    <name type="scientific">Candidatus Nomurabacteria bacterium RIFOXYA1_FULL_35_17</name>
    <dbReference type="NCBI Taxonomy" id="1801798"/>
    <lineage>
        <taxon>Bacteria</taxon>
        <taxon>Candidatus Nomuraibacteriota</taxon>
    </lineage>
</organism>
<keyword evidence="1" id="KW-0472">Membrane</keyword>
<protein>
    <recommendedName>
        <fullName evidence="4">Bacterial Ig domain-containing protein</fullName>
    </recommendedName>
</protein>
<accession>A0A1F6YHP8</accession>
<dbReference type="Pfam" id="PF09136">
    <property type="entry name" value="Glucodextran_B"/>
    <property type="match status" value="1"/>
</dbReference>
<evidence type="ECO:0008006" key="4">
    <source>
        <dbReference type="Google" id="ProtNLM"/>
    </source>
</evidence>
<evidence type="ECO:0000313" key="3">
    <source>
        <dbReference type="Proteomes" id="UP000179274"/>
    </source>
</evidence>
<dbReference type="Gene3D" id="2.60.40.10">
    <property type="entry name" value="Immunoglobulins"/>
    <property type="match status" value="1"/>
</dbReference>
<reference evidence="2 3" key="1">
    <citation type="journal article" date="2016" name="Nat. Commun.">
        <title>Thousands of microbial genomes shed light on interconnected biogeochemical processes in an aquifer system.</title>
        <authorList>
            <person name="Anantharaman K."/>
            <person name="Brown C.T."/>
            <person name="Hug L.A."/>
            <person name="Sharon I."/>
            <person name="Castelle C.J."/>
            <person name="Probst A.J."/>
            <person name="Thomas B.C."/>
            <person name="Singh A."/>
            <person name="Wilkins M.J."/>
            <person name="Karaoz U."/>
            <person name="Brodie E.L."/>
            <person name="Williams K.H."/>
            <person name="Hubbard S.S."/>
            <person name="Banfield J.F."/>
        </authorList>
    </citation>
    <scope>NUCLEOTIDE SEQUENCE [LARGE SCALE GENOMIC DNA]</scope>
</reference>